<proteinExistence type="predicted"/>
<dbReference type="Gene3D" id="3.40.50.1820">
    <property type="entry name" value="alpha/beta hydrolase"/>
    <property type="match status" value="1"/>
</dbReference>
<dbReference type="InterPro" id="IPR029058">
    <property type="entry name" value="AB_hydrolase_fold"/>
</dbReference>
<name>A0A1H4QYM1_9ACTN</name>
<dbReference type="OrthoDB" id="5431692at2"/>
<dbReference type="PANTHER" id="PTHR43798:SF33">
    <property type="entry name" value="HYDROLASE, PUTATIVE (AFU_ORTHOLOGUE AFUA_2G14860)-RELATED"/>
    <property type="match status" value="1"/>
</dbReference>
<keyword evidence="3" id="KW-1185">Reference proteome</keyword>
<feature type="domain" description="AB hydrolase-1" evidence="1">
    <location>
        <begin position="31"/>
        <end position="135"/>
    </location>
</feature>
<evidence type="ECO:0000313" key="2">
    <source>
        <dbReference type="EMBL" id="SEC24702.1"/>
    </source>
</evidence>
<dbReference type="GO" id="GO:0016020">
    <property type="term" value="C:membrane"/>
    <property type="evidence" value="ECO:0007669"/>
    <property type="project" value="TreeGrafter"/>
</dbReference>
<dbReference type="SUPFAM" id="SSF53474">
    <property type="entry name" value="alpha/beta-Hydrolases"/>
    <property type="match status" value="1"/>
</dbReference>
<gene>
    <name evidence="2" type="ORF">SAMN04489844_1947</name>
</gene>
<organism evidence="2 3">
    <name type="scientific">Nocardioides exalbidus</name>
    <dbReference type="NCBI Taxonomy" id="402596"/>
    <lineage>
        <taxon>Bacteria</taxon>
        <taxon>Bacillati</taxon>
        <taxon>Actinomycetota</taxon>
        <taxon>Actinomycetes</taxon>
        <taxon>Propionibacteriales</taxon>
        <taxon>Nocardioidaceae</taxon>
        <taxon>Nocardioides</taxon>
    </lineage>
</organism>
<dbReference type="InterPro" id="IPR050266">
    <property type="entry name" value="AB_hydrolase_sf"/>
</dbReference>
<dbReference type="GO" id="GO:0003824">
    <property type="term" value="F:catalytic activity"/>
    <property type="evidence" value="ECO:0007669"/>
    <property type="project" value="UniProtKB-ARBA"/>
</dbReference>
<dbReference type="RefSeq" id="WP_090968924.1">
    <property type="nucleotide sequence ID" value="NZ_FNRT01000002.1"/>
</dbReference>
<protein>
    <submittedName>
        <fullName evidence="2">Pimeloyl-ACP methyl ester carboxylesterase</fullName>
    </submittedName>
</protein>
<accession>A0A1H4QYM1</accession>
<dbReference type="AlphaFoldDB" id="A0A1H4QYM1"/>
<dbReference type="InterPro" id="IPR000073">
    <property type="entry name" value="AB_hydrolase_1"/>
</dbReference>
<evidence type="ECO:0000259" key="1">
    <source>
        <dbReference type="Pfam" id="PF00561"/>
    </source>
</evidence>
<dbReference type="Pfam" id="PF00561">
    <property type="entry name" value="Abhydrolase_1"/>
    <property type="match status" value="1"/>
</dbReference>
<sequence>MKNLVGPSDRSYVRLPWGQVHLRSAGDPDDPALVILHQSPLSSATYEAVLPGLAARGLHVVAPDTPGFGMSDPTPGQWSIPDYAAGVRALLDELGLERVVLLGQHTGAVVATEVAIQEPARVLGLIHQGLPLYSDEERATKKAGYAPGYEPALDGSHLAVIWDRVRGLYPDLAVDEVDRQVLEYLATGPDYGTAYRAVFDHRIDVDALRDVPTALVHGERDLVHRFTDQVTAAMPWAELVLVPGTDFPMDEHPTDLVDAVATRALSFHQVPTTEMSA</sequence>
<dbReference type="PRINTS" id="PR00111">
    <property type="entry name" value="ABHYDROLASE"/>
</dbReference>
<evidence type="ECO:0000313" key="3">
    <source>
        <dbReference type="Proteomes" id="UP000198742"/>
    </source>
</evidence>
<dbReference type="PANTHER" id="PTHR43798">
    <property type="entry name" value="MONOACYLGLYCEROL LIPASE"/>
    <property type="match status" value="1"/>
</dbReference>
<dbReference type="STRING" id="402596.SAMN04489844_1947"/>
<dbReference type="EMBL" id="FNRT01000002">
    <property type="protein sequence ID" value="SEC24702.1"/>
    <property type="molecule type" value="Genomic_DNA"/>
</dbReference>
<reference evidence="3" key="1">
    <citation type="submission" date="2016-10" db="EMBL/GenBank/DDBJ databases">
        <authorList>
            <person name="Varghese N."/>
            <person name="Submissions S."/>
        </authorList>
    </citation>
    <scope>NUCLEOTIDE SEQUENCE [LARGE SCALE GENOMIC DNA]</scope>
    <source>
        <strain evidence="3">DSM 22017</strain>
    </source>
</reference>
<dbReference type="Proteomes" id="UP000198742">
    <property type="component" value="Unassembled WGS sequence"/>
</dbReference>